<gene>
    <name evidence="1" type="ORF">A4X09_0g6935</name>
</gene>
<dbReference type="Proteomes" id="UP000078113">
    <property type="component" value="Unassembled WGS sequence"/>
</dbReference>
<comment type="caution">
    <text evidence="1">The sequence shown here is derived from an EMBL/GenBank/DDBJ whole genome shotgun (WGS) entry which is preliminary data.</text>
</comment>
<keyword evidence="2" id="KW-1185">Reference proteome</keyword>
<accession>A0A8X7N2V8</accession>
<reference evidence="1" key="1">
    <citation type="submission" date="2016-04" db="EMBL/GenBank/DDBJ databases">
        <authorList>
            <person name="Nguyen H.D."/>
            <person name="Samba Siva P."/>
            <person name="Cullis J."/>
            <person name="Levesque C.A."/>
            <person name="Hambleton S."/>
        </authorList>
    </citation>
    <scope>NUCLEOTIDE SEQUENCE</scope>
    <source>
        <strain evidence="1">DAOMC 236422</strain>
    </source>
</reference>
<protein>
    <submittedName>
        <fullName evidence="1">Uncharacterized protein</fullName>
    </submittedName>
</protein>
<sequence length="116" mass="13173">MLSEVAVRLNLFYHPSPPLLVPVRASLLPRGDPIINEGIKWFDEAIRVAKDPNVDIQTVEELIRTKWFDEAIRVAKDPNVDIGTLEELVRKGREIVKKLEATIEDLDRDAPPSPPR</sequence>
<evidence type="ECO:0000313" key="2">
    <source>
        <dbReference type="Proteomes" id="UP000078113"/>
    </source>
</evidence>
<proteinExistence type="predicted"/>
<reference evidence="1" key="2">
    <citation type="journal article" date="2019" name="IMA Fungus">
        <title>Genome sequencing and comparison of five Tilletia species to identify candidate genes for the detection of regulated species infecting wheat.</title>
        <authorList>
            <person name="Nguyen H.D.T."/>
            <person name="Sultana T."/>
            <person name="Kesanakurti P."/>
            <person name="Hambleton S."/>
        </authorList>
    </citation>
    <scope>NUCLEOTIDE SEQUENCE</scope>
    <source>
        <strain evidence="1">DAOMC 236422</strain>
    </source>
</reference>
<organism evidence="1 2">
    <name type="scientific">Tilletia walkeri</name>
    <dbReference type="NCBI Taxonomy" id="117179"/>
    <lineage>
        <taxon>Eukaryota</taxon>
        <taxon>Fungi</taxon>
        <taxon>Dikarya</taxon>
        <taxon>Basidiomycota</taxon>
        <taxon>Ustilaginomycotina</taxon>
        <taxon>Exobasidiomycetes</taxon>
        <taxon>Tilletiales</taxon>
        <taxon>Tilletiaceae</taxon>
        <taxon>Tilletia</taxon>
    </lineage>
</organism>
<dbReference type="AlphaFoldDB" id="A0A8X7N2V8"/>
<name>A0A8X7N2V8_9BASI</name>
<evidence type="ECO:0000313" key="1">
    <source>
        <dbReference type="EMBL" id="KAE8264547.1"/>
    </source>
</evidence>
<dbReference type="EMBL" id="LWDG02000524">
    <property type="protein sequence ID" value="KAE8264547.1"/>
    <property type="molecule type" value="Genomic_DNA"/>
</dbReference>